<dbReference type="Pfam" id="PF00581">
    <property type="entry name" value="Rhodanese"/>
    <property type="match status" value="1"/>
</dbReference>
<dbReference type="SMART" id="SM00450">
    <property type="entry name" value="RHOD"/>
    <property type="match status" value="1"/>
</dbReference>
<accession>A0A246WW10</accession>
<proteinExistence type="predicted"/>
<dbReference type="RefSeq" id="WP_088750105.1">
    <property type="nucleotide sequence ID" value="NZ_CP193789.1"/>
</dbReference>
<evidence type="ECO:0000259" key="1">
    <source>
        <dbReference type="PROSITE" id="PS50206"/>
    </source>
</evidence>
<keyword evidence="2" id="KW-0808">Transferase</keyword>
<dbReference type="PANTHER" id="PTHR44086">
    <property type="entry name" value="THIOSULFATE SULFURTRANSFERASE RDL2, MITOCHONDRIAL-RELATED"/>
    <property type="match status" value="1"/>
</dbReference>
<comment type="caution">
    <text evidence="2">The sequence shown here is derived from an EMBL/GenBank/DDBJ whole genome shotgun (WGS) entry which is preliminary data.</text>
</comment>
<dbReference type="PROSITE" id="PS50206">
    <property type="entry name" value="RHODANESE_3"/>
    <property type="match status" value="1"/>
</dbReference>
<organism evidence="2 3">
    <name type="scientific">Herbaspirillum robiniae</name>
    <dbReference type="NCBI Taxonomy" id="2014887"/>
    <lineage>
        <taxon>Bacteria</taxon>
        <taxon>Pseudomonadati</taxon>
        <taxon>Pseudomonadota</taxon>
        <taxon>Betaproteobacteria</taxon>
        <taxon>Burkholderiales</taxon>
        <taxon>Oxalobacteraceae</taxon>
        <taxon>Herbaspirillum</taxon>
    </lineage>
</organism>
<dbReference type="GO" id="GO:0004792">
    <property type="term" value="F:thiosulfate-cyanide sulfurtransferase activity"/>
    <property type="evidence" value="ECO:0007669"/>
    <property type="project" value="TreeGrafter"/>
</dbReference>
<evidence type="ECO:0000313" key="3">
    <source>
        <dbReference type="Proteomes" id="UP000197596"/>
    </source>
</evidence>
<dbReference type="AlphaFoldDB" id="A0A246WW10"/>
<gene>
    <name evidence="2" type="ORF">CEJ42_04275</name>
</gene>
<dbReference type="Proteomes" id="UP000197596">
    <property type="component" value="Unassembled WGS sequence"/>
</dbReference>
<dbReference type="CDD" id="cd01522">
    <property type="entry name" value="RHOD_1"/>
    <property type="match status" value="1"/>
</dbReference>
<protein>
    <submittedName>
        <fullName evidence="2">Sulfurtransferase</fullName>
    </submittedName>
</protein>
<evidence type="ECO:0000313" key="2">
    <source>
        <dbReference type="EMBL" id="OWY31269.1"/>
    </source>
</evidence>
<sequence length="153" mass="16659">MTPEQILSTATARGQDGQLPYRGAVTPQEAYDLIQGNPSVKLVDVRTKAERDWVGSVQIPSGQHLFVQWNLYPEGKPNAQFLDQLKEAAGPDEVLLFLCRSGVRSKNAAKLATENGYGNCFDIVEGFEGNKDAAGHRKTVEGWCKAGLPWVGA</sequence>
<dbReference type="EMBL" id="NJGU01000001">
    <property type="protein sequence ID" value="OWY31269.1"/>
    <property type="molecule type" value="Genomic_DNA"/>
</dbReference>
<dbReference type="PANTHER" id="PTHR44086:SF10">
    <property type="entry name" value="THIOSULFATE SULFURTRANSFERASE_RHODANESE-LIKE DOMAIN-CONTAINING PROTEIN 3"/>
    <property type="match status" value="1"/>
</dbReference>
<feature type="domain" description="Rhodanese" evidence="1">
    <location>
        <begin position="36"/>
        <end position="139"/>
    </location>
</feature>
<reference evidence="2 3" key="1">
    <citation type="submission" date="2017-06" db="EMBL/GenBank/DDBJ databases">
        <title>Herbaspirillum phytohormonus sp. nov., isolated from the root nodule of Robinia pseudoacacia in lead-zinc mine.</title>
        <authorList>
            <person name="Fan M."/>
            <person name="Lin Y."/>
        </authorList>
    </citation>
    <scope>NUCLEOTIDE SEQUENCE [LARGE SCALE GENOMIC DNA]</scope>
    <source>
        <strain evidence="2 3">HZ10</strain>
    </source>
</reference>
<dbReference type="InterPro" id="IPR001763">
    <property type="entry name" value="Rhodanese-like_dom"/>
</dbReference>
<name>A0A246WW10_9BURK</name>
<dbReference type="InterPro" id="IPR036873">
    <property type="entry name" value="Rhodanese-like_dom_sf"/>
</dbReference>
<dbReference type="Gene3D" id="3.40.250.10">
    <property type="entry name" value="Rhodanese-like domain"/>
    <property type="match status" value="1"/>
</dbReference>
<dbReference type="SUPFAM" id="SSF52821">
    <property type="entry name" value="Rhodanese/Cell cycle control phosphatase"/>
    <property type="match status" value="1"/>
</dbReference>